<comment type="similarity">
    <text evidence="1">Belongs to the sulfatase family.</text>
</comment>
<evidence type="ECO:0000313" key="6">
    <source>
        <dbReference type="EMBL" id="MCW2310141.1"/>
    </source>
</evidence>
<dbReference type="Proteomes" id="UP001209755">
    <property type="component" value="Unassembled WGS sequence"/>
</dbReference>
<keyword evidence="2" id="KW-0479">Metal-binding</keyword>
<proteinExistence type="inferred from homology"/>
<dbReference type="InterPro" id="IPR017850">
    <property type="entry name" value="Alkaline_phosphatase_core_sf"/>
</dbReference>
<dbReference type="InterPro" id="IPR024607">
    <property type="entry name" value="Sulfatase_CS"/>
</dbReference>
<evidence type="ECO:0000256" key="3">
    <source>
        <dbReference type="ARBA" id="ARBA00022801"/>
    </source>
</evidence>
<dbReference type="SUPFAM" id="SSF53649">
    <property type="entry name" value="Alkaline phosphatase-like"/>
    <property type="match status" value="1"/>
</dbReference>
<dbReference type="PANTHER" id="PTHR45953">
    <property type="entry name" value="IDURONATE 2-SULFATASE"/>
    <property type="match status" value="1"/>
</dbReference>
<evidence type="ECO:0000313" key="7">
    <source>
        <dbReference type="Proteomes" id="UP001209755"/>
    </source>
</evidence>
<dbReference type="InterPro" id="IPR000917">
    <property type="entry name" value="Sulfatase_N"/>
</dbReference>
<dbReference type="NCBIfam" id="TIGR03417">
    <property type="entry name" value="chol_sulfatase"/>
    <property type="match status" value="1"/>
</dbReference>
<evidence type="ECO:0000256" key="2">
    <source>
        <dbReference type="ARBA" id="ARBA00022723"/>
    </source>
</evidence>
<keyword evidence="3 6" id="KW-0378">Hydrolase</keyword>
<protein>
    <submittedName>
        <fullName evidence="6">Choline-sulfatase</fullName>
        <ecNumber evidence="6">3.1.6.6</ecNumber>
    </submittedName>
</protein>
<dbReference type="InterPro" id="IPR017785">
    <property type="entry name" value="Choline-sulfatase"/>
</dbReference>
<reference evidence="7" key="1">
    <citation type="submission" date="2023-07" db="EMBL/GenBank/DDBJ databases">
        <title>Genome sequencing of Purple Non-Sulfur Bacteria from various extreme environments.</title>
        <authorList>
            <person name="Mayer M."/>
        </authorList>
    </citation>
    <scope>NUCLEOTIDE SEQUENCE [LARGE SCALE GENOMIC DNA]</scope>
    <source>
        <strain evidence="7">DSM 17935</strain>
    </source>
</reference>
<dbReference type="GO" id="GO:0047753">
    <property type="term" value="F:choline-sulfatase activity"/>
    <property type="evidence" value="ECO:0007669"/>
    <property type="project" value="UniProtKB-EC"/>
</dbReference>
<sequence>MANGRRPNILMIMADQLTPSALGAYGHPIVQSPNIDRLAAEGVTFDAAYCNNPLCAPSRFTMLSGRASSKIAAYDNASYFPSNQLTFVHVLRAAGYRTALAGKMHFIGADQTHGFEERLTTDIYPGDFGWVANWDEAEERIDWWYHNMSSVTEAGVAEVTNQLDFDDETGFHAVRGIRNLARAEDGRPFFLCVSFTHPHDPYTTRQEFWDLYEGVDIDLPRVPEPERTLLDPHSRRLMEALDRDAATITEAEIKRARRAYYGNISYVDQWVGRIRHTLEACGLADDTIILFTGDHGDMLGERGLWYKMSFFENAARVPMIVHAPQRFGPRRVSRNVSLIDLAPTLMTLTDSAPEDFEPAFDGRDLTPLIAGDADEDEDTVFGEFFGEGAVAPLVMIRRGNYKYIACPADPPQLYDLASDPDELTNLCGTPEVAETEAAFAAEVAERWDFEALREAVLADQRNRRFIDKALRTGKFQPWDYQPKTEAHEQYMRNHLDLNEVEWHSRFPRPEK</sequence>
<dbReference type="RefSeq" id="WP_264603717.1">
    <property type="nucleotide sequence ID" value="NZ_JAOQNS010000019.1"/>
</dbReference>
<name>A0ABT3HIQ3_9HYPH</name>
<dbReference type="Pfam" id="PF12411">
    <property type="entry name" value="Choline_sulf_C"/>
    <property type="match status" value="1"/>
</dbReference>
<accession>A0ABT3HIQ3</accession>
<feature type="domain" description="Choline sulfatase enzyme C-terminal" evidence="5">
    <location>
        <begin position="454"/>
        <end position="506"/>
    </location>
</feature>
<dbReference type="Gene3D" id="3.40.720.10">
    <property type="entry name" value="Alkaline Phosphatase, subunit A"/>
    <property type="match status" value="1"/>
</dbReference>
<dbReference type="CDD" id="cd16032">
    <property type="entry name" value="choline-sulfatase"/>
    <property type="match status" value="1"/>
</dbReference>
<comment type="caution">
    <text evidence="6">The sequence shown here is derived from an EMBL/GenBank/DDBJ whole genome shotgun (WGS) entry which is preliminary data.</text>
</comment>
<gene>
    <name evidence="6" type="ORF">M2319_004506</name>
</gene>
<dbReference type="InterPro" id="IPR025863">
    <property type="entry name" value="Choline_sulf_C_dom"/>
</dbReference>
<keyword evidence="7" id="KW-1185">Reference proteome</keyword>
<dbReference type="EC" id="3.1.6.6" evidence="6"/>
<evidence type="ECO:0000256" key="1">
    <source>
        <dbReference type="ARBA" id="ARBA00008779"/>
    </source>
</evidence>
<organism evidence="6 7">
    <name type="scientific">Rhodobium gokarnense</name>
    <dbReference type="NCBI Taxonomy" id="364296"/>
    <lineage>
        <taxon>Bacteria</taxon>
        <taxon>Pseudomonadati</taxon>
        <taxon>Pseudomonadota</taxon>
        <taxon>Alphaproteobacteria</taxon>
        <taxon>Hyphomicrobiales</taxon>
        <taxon>Rhodobiaceae</taxon>
        <taxon>Rhodobium</taxon>
    </lineage>
</organism>
<evidence type="ECO:0000259" key="4">
    <source>
        <dbReference type="Pfam" id="PF00884"/>
    </source>
</evidence>
<dbReference type="EMBL" id="JAOQNS010000019">
    <property type="protein sequence ID" value="MCW2310141.1"/>
    <property type="molecule type" value="Genomic_DNA"/>
</dbReference>
<feature type="domain" description="Sulfatase N-terminal" evidence="4">
    <location>
        <begin position="7"/>
        <end position="350"/>
    </location>
</feature>
<dbReference type="PROSITE" id="PS00149">
    <property type="entry name" value="SULFATASE_2"/>
    <property type="match status" value="1"/>
</dbReference>
<evidence type="ECO:0000259" key="5">
    <source>
        <dbReference type="Pfam" id="PF12411"/>
    </source>
</evidence>
<dbReference type="PANTHER" id="PTHR45953:SF1">
    <property type="entry name" value="IDURONATE 2-SULFATASE"/>
    <property type="match status" value="1"/>
</dbReference>
<dbReference type="Pfam" id="PF00884">
    <property type="entry name" value="Sulfatase"/>
    <property type="match status" value="1"/>
</dbReference>